<dbReference type="InterPro" id="IPR005467">
    <property type="entry name" value="His_kinase_dom"/>
</dbReference>
<keyword evidence="9" id="KW-0479">Metal-binding</keyword>
<evidence type="ECO:0000256" key="16">
    <source>
        <dbReference type="SAM" id="Coils"/>
    </source>
</evidence>
<dbReference type="SMART" id="SM00387">
    <property type="entry name" value="HATPase_c"/>
    <property type="match status" value="1"/>
</dbReference>
<dbReference type="EMBL" id="RKHL01000001">
    <property type="protein sequence ID" value="ROR82962.1"/>
    <property type="molecule type" value="Genomic_DNA"/>
</dbReference>
<feature type="transmembrane region" description="Helical" evidence="17">
    <location>
        <begin position="130"/>
        <end position="152"/>
    </location>
</feature>
<evidence type="ECO:0000256" key="5">
    <source>
        <dbReference type="ARBA" id="ARBA00017322"/>
    </source>
</evidence>
<dbReference type="Gene3D" id="3.30.565.10">
    <property type="entry name" value="Histidine kinase-like ATPase, C-terminal domain"/>
    <property type="match status" value="1"/>
</dbReference>
<protein>
    <recommendedName>
        <fullName evidence="5">Oxygen sensor histidine kinase NreB</fullName>
        <ecNumber evidence="4">2.7.13.3</ecNumber>
    </recommendedName>
    <alternativeName>
        <fullName evidence="15">Nitrogen regulation protein B</fullName>
    </alternativeName>
</protein>
<dbReference type="Proteomes" id="UP000266915">
    <property type="component" value="Unassembled WGS sequence"/>
</dbReference>
<evidence type="ECO:0000256" key="2">
    <source>
        <dbReference type="ARBA" id="ARBA00001966"/>
    </source>
</evidence>
<evidence type="ECO:0000256" key="7">
    <source>
        <dbReference type="ARBA" id="ARBA00022490"/>
    </source>
</evidence>
<keyword evidence="17" id="KW-0812">Transmembrane</keyword>
<proteinExistence type="predicted"/>
<keyword evidence="8" id="KW-0808">Transferase</keyword>
<feature type="transmembrane region" description="Helical" evidence="17">
    <location>
        <begin position="158"/>
        <end position="177"/>
    </location>
</feature>
<evidence type="ECO:0000256" key="11">
    <source>
        <dbReference type="ARBA" id="ARBA00023004"/>
    </source>
</evidence>
<dbReference type="GO" id="GO:0046872">
    <property type="term" value="F:metal ion binding"/>
    <property type="evidence" value="ECO:0007669"/>
    <property type="project" value="UniProtKB-KW"/>
</dbReference>
<dbReference type="Pfam" id="PF02518">
    <property type="entry name" value="HATPase_c"/>
    <property type="match status" value="1"/>
</dbReference>
<dbReference type="PANTHER" id="PTHR24421:SF58">
    <property type="entry name" value="SIGNAL TRANSDUCTION HISTIDINE-PROTEIN KINASE_PHOSPHATASE UHPB"/>
    <property type="match status" value="1"/>
</dbReference>
<dbReference type="PROSITE" id="PS50109">
    <property type="entry name" value="HIS_KIN"/>
    <property type="match status" value="1"/>
</dbReference>
<dbReference type="GO" id="GO:0046983">
    <property type="term" value="F:protein dimerization activity"/>
    <property type="evidence" value="ECO:0007669"/>
    <property type="project" value="InterPro"/>
</dbReference>
<evidence type="ECO:0000256" key="4">
    <source>
        <dbReference type="ARBA" id="ARBA00012438"/>
    </source>
</evidence>
<keyword evidence="7" id="KW-0963">Cytoplasm</keyword>
<evidence type="ECO:0000256" key="3">
    <source>
        <dbReference type="ARBA" id="ARBA00004496"/>
    </source>
</evidence>
<evidence type="ECO:0000256" key="17">
    <source>
        <dbReference type="SAM" id="Phobius"/>
    </source>
</evidence>
<evidence type="ECO:0000256" key="6">
    <source>
        <dbReference type="ARBA" id="ARBA00022485"/>
    </source>
</evidence>
<evidence type="ECO:0000256" key="9">
    <source>
        <dbReference type="ARBA" id="ARBA00022723"/>
    </source>
</evidence>
<keyword evidence="13" id="KW-0411">Iron-sulfur</keyword>
<feature type="domain" description="Histidine kinase" evidence="18">
    <location>
        <begin position="322"/>
        <end position="414"/>
    </location>
</feature>
<dbReference type="PANTHER" id="PTHR24421">
    <property type="entry name" value="NITRATE/NITRITE SENSOR PROTEIN NARX-RELATED"/>
    <property type="match status" value="1"/>
</dbReference>
<keyword evidence="10 19" id="KW-0418">Kinase</keyword>
<comment type="catalytic activity">
    <reaction evidence="1">
        <text>ATP + protein L-histidine = ADP + protein N-phospho-L-histidine.</text>
        <dbReference type="EC" id="2.7.13.3"/>
    </reaction>
</comment>
<dbReference type="InterPro" id="IPR004358">
    <property type="entry name" value="Sig_transdc_His_kin-like_C"/>
</dbReference>
<dbReference type="AlphaFoldDB" id="A0A3N2C644"/>
<dbReference type="SUPFAM" id="SSF55874">
    <property type="entry name" value="ATPase domain of HSP90 chaperone/DNA topoisomerase II/histidine kinase"/>
    <property type="match status" value="1"/>
</dbReference>
<evidence type="ECO:0000259" key="18">
    <source>
        <dbReference type="PROSITE" id="PS50109"/>
    </source>
</evidence>
<comment type="cofactor">
    <cofactor evidence="2">
        <name>[4Fe-4S] cluster</name>
        <dbReference type="ChEBI" id="CHEBI:49883"/>
    </cofactor>
</comment>
<comment type="function">
    <text evidence="14">Member of the two-component regulatory system NreB/NreC involved in the control of dissimilatory nitrate/nitrite reduction in response to oxygen. NreB functions as a direct oxygen sensor histidine kinase which is autophosphorylated, in the absence of oxygen, probably at the conserved histidine residue, and transfers its phosphate group probably to a conserved aspartate residue of NreC. NreB/NreC activates the expression of the nitrate (narGHJI) and nitrite (nir) reductase operons, as well as the putative nitrate transporter gene narT.</text>
</comment>
<feature type="coiled-coil region" evidence="16">
    <location>
        <begin position="174"/>
        <end position="204"/>
    </location>
</feature>
<dbReference type="InterPro" id="IPR050482">
    <property type="entry name" value="Sensor_HK_TwoCompSys"/>
</dbReference>
<dbReference type="InterPro" id="IPR003594">
    <property type="entry name" value="HATPase_dom"/>
</dbReference>
<keyword evidence="11" id="KW-0408">Iron</keyword>
<reference evidence="19 20" key="1">
    <citation type="submission" date="2018-11" db="EMBL/GenBank/DDBJ databases">
        <title>Sequencing the genomes of 1000 actinobacteria strains.</title>
        <authorList>
            <person name="Klenk H.-P."/>
        </authorList>
    </citation>
    <scope>NUCLEOTIDE SEQUENCE [LARGE SCALE GENOMIC DNA]</scope>
    <source>
        <strain evidence="19 20">DSM 14012</strain>
    </source>
</reference>
<dbReference type="GO" id="GO:0005737">
    <property type="term" value="C:cytoplasm"/>
    <property type="evidence" value="ECO:0007669"/>
    <property type="project" value="UniProtKB-SubCell"/>
</dbReference>
<accession>A0A3N2C644</accession>
<feature type="transmembrane region" description="Helical" evidence="17">
    <location>
        <begin position="6"/>
        <end position="29"/>
    </location>
</feature>
<dbReference type="Pfam" id="PF07730">
    <property type="entry name" value="HisKA_3"/>
    <property type="match status" value="1"/>
</dbReference>
<dbReference type="GO" id="GO:0016020">
    <property type="term" value="C:membrane"/>
    <property type="evidence" value="ECO:0007669"/>
    <property type="project" value="InterPro"/>
</dbReference>
<dbReference type="RefSeq" id="WP_085513970.1">
    <property type="nucleotide sequence ID" value="NZ_FXAP01000006.1"/>
</dbReference>
<name>A0A3N2C644_9MICO</name>
<evidence type="ECO:0000256" key="13">
    <source>
        <dbReference type="ARBA" id="ARBA00023014"/>
    </source>
</evidence>
<dbReference type="InterPro" id="IPR017205">
    <property type="entry name" value="Sig_transdc_His_kinase_ChrS"/>
</dbReference>
<keyword evidence="17" id="KW-1133">Transmembrane helix</keyword>
<evidence type="ECO:0000256" key="8">
    <source>
        <dbReference type="ARBA" id="ARBA00022679"/>
    </source>
</evidence>
<sequence length="421" mass="43090">MKHSALSPVFTGLQLGLHGLVIALIVLVIGRSVSVGGQAALAAIVLAVVMLLTYAAGAILGGRVRRAVAASGGTDRATAPAGVRRGRVSVLAWLVVLSVEWVVLVLLSPDAAYLVFPLFFLYLHLLPRAVAVPAVVIATVAAVVAIGLHAGFSVGGVVGPLVGAAVAVAIGLGYEALAREAAERERLIAELVAAREELAERGRQAGKLAERERLAADLHDTVAQALSSIQLLLHAAERSAAEQPGTKQLRSHIGLARDAAATALAETRSLIDELSPPALVGATISDALGRLAETTTAQSGTPVSTTVTGDAFVLGTPVTTALLRAAQSSLANVVRHAGASRADVTLTYLDEEVILDIDDDGVGFDPARVAERTAGGSFGMMSMRRRITELGGEVEVRSAPGAGTTITVRFAAPGAEGDAHA</sequence>
<evidence type="ECO:0000256" key="1">
    <source>
        <dbReference type="ARBA" id="ARBA00000085"/>
    </source>
</evidence>
<evidence type="ECO:0000256" key="12">
    <source>
        <dbReference type="ARBA" id="ARBA00023012"/>
    </source>
</evidence>
<dbReference type="GO" id="GO:0000155">
    <property type="term" value="F:phosphorelay sensor kinase activity"/>
    <property type="evidence" value="ECO:0007669"/>
    <property type="project" value="InterPro"/>
</dbReference>
<dbReference type="Gene3D" id="1.20.5.1930">
    <property type="match status" value="1"/>
</dbReference>
<dbReference type="GO" id="GO:0051539">
    <property type="term" value="F:4 iron, 4 sulfur cluster binding"/>
    <property type="evidence" value="ECO:0007669"/>
    <property type="project" value="UniProtKB-KW"/>
</dbReference>
<evidence type="ECO:0000313" key="20">
    <source>
        <dbReference type="Proteomes" id="UP000266915"/>
    </source>
</evidence>
<dbReference type="PRINTS" id="PR00344">
    <property type="entry name" value="BCTRLSENSOR"/>
</dbReference>
<keyword evidence="17" id="KW-0472">Membrane</keyword>
<dbReference type="InterPro" id="IPR011712">
    <property type="entry name" value="Sig_transdc_His_kin_sub3_dim/P"/>
</dbReference>
<evidence type="ECO:0000256" key="14">
    <source>
        <dbReference type="ARBA" id="ARBA00024827"/>
    </source>
</evidence>
<keyword evidence="12" id="KW-0902">Two-component regulatory system</keyword>
<dbReference type="PIRSF" id="PIRSF037434">
    <property type="entry name" value="STHK_ChrS"/>
    <property type="match status" value="1"/>
</dbReference>
<keyword evidence="6" id="KW-0004">4Fe-4S</keyword>
<keyword evidence="16" id="KW-0175">Coiled coil</keyword>
<keyword evidence="20" id="KW-1185">Reference proteome</keyword>
<gene>
    <name evidence="19" type="ORF">EDD42_3064</name>
</gene>
<feature type="transmembrane region" description="Helical" evidence="17">
    <location>
        <begin position="90"/>
        <end position="123"/>
    </location>
</feature>
<evidence type="ECO:0000256" key="15">
    <source>
        <dbReference type="ARBA" id="ARBA00030800"/>
    </source>
</evidence>
<comment type="caution">
    <text evidence="19">The sequence shown here is derived from an EMBL/GenBank/DDBJ whole genome shotgun (WGS) entry which is preliminary data.</text>
</comment>
<feature type="transmembrane region" description="Helical" evidence="17">
    <location>
        <begin position="41"/>
        <end position="61"/>
    </location>
</feature>
<dbReference type="CDD" id="cd16917">
    <property type="entry name" value="HATPase_UhpB-NarQ-NarX-like"/>
    <property type="match status" value="1"/>
</dbReference>
<comment type="subcellular location">
    <subcellularLocation>
        <location evidence="3">Cytoplasm</location>
    </subcellularLocation>
</comment>
<dbReference type="EC" id="2.7.13.3" evidence="4"/>
<organism evidence="19 20">
    <name type="scientific">Plantibacter flavus</name>
    <dbReference type="NCBI Taxonomy" id="150123"/>
    <lineage>
        <taxon>Bacteria</taxon>
        <taxon>Bacillati</taxon>
        <taxon>Actinomycetota</taxon>
        <taxon>Actinomycetes</taxon>
        <taxon>Micrococcales</taxon>
        <taxon>Microbacteriaceae</taxon>
        <taxon>Plantibacter</taxon>
    </lineage>
</organism>
<evidence type="ECO:0000256" key="10">
    <source>
        <dbReference type="ARBA" id="ARBA00022777"/>
    </source>
</evidence>
<dbReference type="InterPro" id="IPR036890">
    <property type="entry name" value="HATPase_C_sf"/>
</dbReference>
<evidence type="ECO:0000313" key="19">
    <source>
        <dbReference type="EMBL" id="ROR82962.1"/>
    </source>
</evidence>